<evidence type="ECO:0000313" key="2">
    <source>
        <dbReference type="EMBL" id="EJK66849.1"/>
    </source>
</evidence>
<protein>
    <submittedName>
        <fullName evidence="2">Uncharacterized protein</fullName>
    </submittedName>
</protein>
<evidence type="ECO:0000313" key="3">
    <source>
        <dbReference type="Proteomes" id="UP000266841"/>
    </source>
</evidence>
<evidence type="ECO:0000256" key="1">
    <source>
        <dbReference type="SAM" id="MobiDB-lite"/>
    </source>
</evidence>
<accession>K0SPC7</accession>
<dbReference type="EMBL" id="AGNL01014150">
    <property type="protein sequence ID" value="EJK66849.1"/>
    <property type="molecule type" value="Genomic_DNA"/>
</dbReference>
<feature type="region of interest" description="Disordered" evidence="1">
    <location>
        <begin position="147"/>
        <end position="204"/>
    </location>
</feature>
<name>K0SPC7_THAOC</name>
<feature type="non-terminal residue" evidence="2">
    <location>
        <position position="231"/>
    </location>
</feature>
<comment type="caution">
    <text evidence="2">The sequence shown here is derived from an EMBL/GenBank/DDBJ whole genome shotgun (WGS) entry which is preliminary data.</text>
</comment>
<reference evidence="2 3" key="1">
    <citation type="journal article" date="2012" name="Genome Biol.">
        <title>Genome and low-iron response of an oceanic diatom adapted to chronic iron limitation.</title>
        <authorList>
            <person name="Lommer M."/>
            <person name="Specht M."/>
            <person name="Roy A.S."/>
            <person name="Kraemer L."/>
            <person name="Andreson R."/>
            <person name="Gutowska M.A."/>
            <person name="Wolf J."/>
            <person name="Bergner S.V."/>
            <person name="Schilhabel M.B."/>
            <person name="Klostermeier U.C."/>
            <person name="Beiko R.G."/>
            <person name="Rosenstiel P."/>
            <person name="Hippler M."/>
            <person name="Laroche J."/>
        </authorList>
    </citation>
    <scope>NUCLEOTIDE SEQUENCE [LARGE SCALE GENOMIC DNA]</scope>
    <source>
        <strain evidence="2 3">CCMP1005</strain>
    </source>
</reference>
<organism evidence="2 3">
    <name type="scientific">Thalassiosira oceanica</name>
    <name type="common">Marine diatom</name>
    <dbReference type="NCBI Taxonomy" id="159749"/>
    <lineage>
        <taxon>Eukaryota</taxon>
        <taxon>Sar</taxon>
        <taxon>Stramenopiles</taxon>
        <taxon>Ochrophyta</taxon>
        <taxon>Bacillariophyta</taxon>
        <taxon>Coscinodiscophyceae</taxon>
        <taxon>Thalassiosirophycidae</taxon>
        <taxon>Thalassiosirales</taxon>
        <taxon>Thalassiosiraceae</taxon>
        <taxon>Thalassiosira</taxon>
    </lineage>
</organism>
<keyword evidence="3" id="KW-1185">Reference proteome</keyword>
<sequence>MVLMASKDLRDLSGNDISGNALGRAVFVGYKSEKAGEGLLLKLLRASPDGKTSERAASQEAAQQPQATIGRPNEFDSKLQTTDATSARQPGIASRLTEIQISYSSSAILTVEDGTIAAVDAAAGRSEPAPSMALKMANFQRTIYAQPRRRCPPSPPRSKFEGKRPRRARDRGMHLVQSSPRNKETDQLMSCNDSGTTGQNVRPHQKRLGSERFCALLTTLGISWKGAGEVL</sequence>
<feature type="compositionally biased region" description="Low complexity" evidence="1">
    <location>
        <begin position="56"/>
        <end position="67"/>
    </location>
</feature>
<feature type="compositionally biased region" description="Polar residues" evidence="1">
    <location>
        <begin position="187"/>
        <end position="202"/>
    </location>
</feature>
<feature type="region of interest" description="Disordered" evidence="1">
    <location>
        <begin position="50"/>
        <end position="75"/>
    </location>
</feature>
<gene>
    <name evidence="2" type="ORF">THAOC_12185</name>
</gene>
<dbReference type="Proteomes" id="UP000266841">
    <property type="component" value="Unassembled WGS sequence"/>
</dbReference>
<dbReference type="AlphaFoldDB" id="K0SPC7"/>
<proteinExistence type="predicted"/>